<dbReference type="PIRSF" id="PIRSF000114">
    <property type="entry name" value="Glycerol-3-P_dh"/>
    <property type="match status" value="1"/>
</dbReference>
<feature type="binding site" evidence="7">
    <location>
        <position position="244"/>
    </location>
    <ligand>
        <name>sn-glycerol 3-phosphate</name>
        <dbReference type="ChEBI" id="CHEBI:57597"/>
    </ligand>
</feature>
<evidence type="ECO:0000256" key="8">
    <source>
        <dbReference type="RuleBase" id="RU000437"/>
    </source>
</evidence>
<dbReference type="HAMAP" id="MF_00394">
    <property type="entry name" value="NAD_Glyc3P_dehydrog"/>
    <property type="match status" value="1"/>
</dbReference>
<keyword evidence="2 7" id="KW-0444">Lipid biosynthesis</keyword>
<keyword evidence="7" id="KW-0521">NADP</keyword>
<evidence type="ECO:0000256" key="4">
    <source>
        <dbReference type="ARBA" id="ARBA00023098"/>
    </source>
</evidence>
<dbReference type="Proteomes" id="UP001476583">
    <property type="component" value="Chromosome"/>
</dbReference>
<dbReference type="NCBIfam" id="NF000942">
    <property type="entry name" value="PRK00094.1-4"/>
    <property type="match status" value="1"/>
</dbReference>
<comment type="similarity">
    <text evidence="1 7 8">Belongs to the NAD-dependent glycerol-3-phosphate dehydrogenase family.</text>
</comment>
<dbReference type="EC" id="1.1.1.94" evidence="7"/>
<accession>A0ABZ2RMN6</accession>
<dbReference type="PRINTS" id="PR00077">
    <property type="entry name" value="GPDHDRGNASE"/>
</dbReference>
<protein>
    <recommendedName>
        <fullName evidence="7">Glycerol-3-phosphate dehydrogenase [NAD(P)+]</fullName>
        <ecNumber evidence="7">1.1.1.94</ecNumber>
    </recommendedName>
    <alternativeName>
        <fullName evidence="7">NAD(P)(+)-dependent glycerol-3-phosphate dehydrogenase</fullName>
    </alternativeName>
    <alternativeName>
        <fullName evidence="7">NAD(P)H-dependent dihydroxyacetone-phosphate reductase</fullName>
    </alternativeName>
</protein>
<gene>
    <name evidence="7" type="primary">gpsA</name>
    <name evidence="12" type="ORF">WG219_08650</name>
</gene>
<feature type="binding site" evidence="7">
    <location>
        <position position="256"/>
    </location>
    <ligand>
        <name>sn-glycerol 3-phosphate</name>
        <dbReference type="ChEBI" id="CHEBI:57597"/>
    </ligand>
</feature>
<proteinExistence type="inferred from homology"/>
<feature type="domain" description="Glycerol-3-phosphate dehydrogenase NAD-dependent C-terminal" evidence="11">
    <location>
        <begin position="180"/>
        <end position="320"/>
    </location>
</feature>
<dbReference type="InterPro" id="IPR036291">
    <property type="entry name" value="NAD(P)-bd_dom_sf"/>
</dbReference>
<feature type="active site" description="Proton acceptor" evidence="7">
    <location>
        <position position="191"/>
    </location>
</feature>
<organism evidence="12 13">
    <name type="scientific">Ectopseudomonas mendocina</name>
    <name type="common">Pseudomonas mendocina</name>
    <dbReference type="NCBI Taxonomy" id="300"/>
    <lineage>
        <taxon>Bacteria</taxon>
        <taxon>Pseudomonadati</taxon>
        <taxon>Pseudomonadota</taxon>
        <taxon>Gammaproteobacteria</taxon>
        <taxon>Pseudomonadales</taxon>
        <taxon>Pseudomonadaceae</taxon>
        <taxon>Ectopseudomonas</taxon>
    </lineage>
</organism>
<dbReference type="SUPFAM" id="SSF51735">
    <property type="entry name" value="NAD(P)-binding Rossmann-fold domains"/>
    <property type="match status" value="1"/>
</dbReference>
<evidence type="ECO:0000256" key="7">
    <source>
        <dbReference type="HAMAP-Rule" id="MF_00394"/>
    </source>
</evidence>
<dbReference type="Gene3D" id="3.40.50.720">
    <property type="entry name" value="NAD(P)-binding Rossmann-like Domain"/>
    <property type="match status" value="1"/>
</dbReference>
<dbReference type="GO" id="GO:0047952">
    <property type="term" value="F:glycerol-3-phosphate dehydrogenase [NAD(P)+] activity"/>
    <property type="evidence" value="ECO:0007669"/>
    <property type="project" value="UniProtKB-EC"/>
</dbReference>
<evidence type="ECO:0000256" key="6">
    <source>
        <dbReference type="ARBA" id="ARBA00023264"/>
    </source>
</evidence>
<feature type="binding site" evidence="7">
    <location>
        <position position="108"/>
    </location>
    <ligand>
        <name>sn-glycerol 3-phosphate</name>
        <dbReference type="ChEBI" id="CHEBI:57597"/>
    </ligand>
</feature>
<dbReference type="PROSITE" id="PS00957">
    <property type="entry name" value="NAD_G3PDH"/>
    <property type="match status" value="1"/>
</dbReference>
<feature type="binding site" evidence="7">
    <location>
        <position position="52"/>
    </location>
    <ligand>
        <name>NADPH</name>
        <dbReference type="ChEBI" id="CHEBI:57783"/>
    </ligand>
</feature>
<keyword evidence="4 7" id="KW-0443">Lipid metabolism</keyword>
<feature type="binding site" evidence="7">
    <location>
        <position position="136"/>
    </location>
    <ligand>
        <name>sn-glycerol 3-phosphate</name>
        <dbReference type="ChEBI" id="CHEBI:57597"/>
    </ligand>
</feature>
<feature type="binding site" evidence="7">
    <location>
        <position position="108"/>
    </location>
    <ligand>
        <name>NADPH</name>
        <dbReference type="ChEBI" id="CHEBI:57783"/>
    </ligand>
</feature>
<name>A0ABZ2RMN6_ECTME</name>
<evidence type="ECO:0000259" key="11">
    <source>
        <dbReference type="Pfam" id="PF07479"/>
    </source>
</evidence>
<dbReference type="InterPro" id="IPR006168">
    <property type="entry name" value="G3P_DH_NAD-dep"/>
</dbReference>
<evidence type="ECO:0000259" key="10">
    <source>
        <dbReference type="Pfam" id="PF01210"/>
    </source>
</evidence>
<evidence type="ECO:0000256" key="9">
    <source>
        <dbReference type="RuleBase" id="RU000439"/>
    </source>
</evidence>
<evidence type="ECO:0000256" key="1">
    <source>
        <dbReference type="ARBA" id="ARBA00011009"/>
    </source>
</evidence>
<evidence type="ECO:0000256" key="3">
    <source>
        <dbReference type="ARBA" id="ARBA00023002"/>
    </source>
</evidence>
<feature type="binding site" evidence="7">
    <location>
        <position position="255"/>
    </location>
    <ligand>
        <name>NADPH</name>
        <dbReference type="ChEBI" id="CHEBI:57783"/>
    </ligand>
</feature>
<comment type="subcellular location">
    <subcellularLocation>
        <location evidence="7">Cytoplasm</location>
    </subcellularLocation>
</comment>
<dbReference type="InterPro" id="IPR008927">
    <property type="entry name" value="6-PGluconate_DH-like_C_sf"/>
</dbReference>
<feature type="binding site" evidence="7">
    <location>
        <position position="279"/>
    </location>
    <ligand>
        <name>NADPH</name>
        <dbReference type="ChEBI" id="CHEBI:57783"/>
    </ligand>
</feature>
<comment type="pathway">
    <text evidence="7">Membrane lipid metabolism; glycerophospholipid metabolism.</text>
</comment>
<dbReference type="NCBIfam" id="NF000946">
    <property type="entry name" value="PRK00094.2-4"/>
    <property type="match status" value="1"/>
</dbReference>
<comment type="function">
    <text evidence="7">Catalyzes the reduction of the glycolytic intermediate dihydroxyacetone phosphate (DHAP) to sn-glycerol 3-phosphate (G3P), the key precursor for phospholipid synthesis.</text>
</comment>
<dbReference type="PANTHER" id="PTHR11728">
    <property type="entry name" value="GLYCEROL-3-PHOSPHATE DEHYDROGENASE"/>
    <property type="match status" value="1"/>
</dbReference>
<feature type="binding site" evidence="7">
    <location>
        <position position="281"/>
    </location>
    <ligand>
        <name>NADPH</name>
        <dbReference type="ChEBI" id="CHEBI:57783"/>
    </ligand>
</feature>
<comment type="catalytic activity">
    <reaction evidence="7">
        <text>sn-glycerol 3-phosphate + NAD(+) = dihydroxyacetone phosphate + NADH + H(+)</text>
        <dbReference type="Rhea" id="RHEA:11092"/>
        <dbReference type="ChEBI" id="CHEBI:15378"/>
        <dbReference type="ChEBI" id="CHEBI:57540"/>
        <dbReference type="ChEBI" id="CHEBI:57597"/>
        <dbReference type="ChEBI" id="CHEBI:57642"/>
        <dbReference type="ChEBI" id="CHEBI:57945"/>
        <dbReference type="EC" id="1.1.1.94"/>
    </reaction>
</comment>
<comment type="catalytic activity">
    <reaction evidence="7 9">
        <text>sn-glycerol 3-phosphate + NADP(+) = dihydroxyacetone phosphate + NADPH + H(+)</text>
        <dbReference type="Rhea" id="RHEA:11096"/>
        <dbReference type="ChEBI" id="CHEBI:15378"/>
        <dbReference type="ChEBI" id="CHEBI:57597"/>
        <dbReference type="ChEBI" id="CHEBI:57642"/>
        <dbReference type="ChEBI" id="CHEBI:57783"/>
        <dbReference type="ChEBI" id="CHEBI:58349"/>
        <dbReference type="EC" id="1.1.1.94"/>
    </reaction>
</comment>
<keyword evidence="3 7" id="KW-0560">Oxidoreductase</keyword>
<feature type="binding site" evidence="7">
    <location>
        <position position="35"/>
    </location>
    <ligand>
        <name>NADPH</name>
        <dbReference type="ChEBI" id="CHEBI:57783"/>
    </ligand>
</feature>
<keyword evidence="7" id="KW-0963">Cytoplasm</keyword>
<dbReference type="Pfam" id="PF07479">
    <property type="entry name" value="NAD_Gly3P_dh_C"/>
    <property type="match status" value="1"/>
</dbReference>
<keyword evidence="7" id="KW-0547">Nucleotide-binding</keyword>
<dbReference type="Pfam" id="PF01210">
    <property type="entry name" value="NAD_Gly3P_dh_N"/>
    <property type="match status" value="1"/>
</dbReference>
<dbReference type="Gene3D" id="1.10.1040.10">
    <property type="entry name" value="N-(1-d-carboxylethyl)-l-norvaline Dehydrogenase, domain 2"/>
    <property type="match status" value="1"/>
</dbReference>
<feature type="binding site" evidence="7">
    <location>
        <position position="140"/>
    </location>
    <ligand>
        <name>NADPH</name>
        <dbReference type="ChEBI" id="CHEBI:57783"/>
    </ligand>
</feature>
<evidence type="ECO:0000313" key="13">
    <source>
        <dbReference type="Proteomes" id="UP001476583"/>
    </source>
</evidence>
<feature type="binding site" evidence="7">
    <location>
        <position position="191"/>
    </location>
    <ligand>
        <name>sn-glycerol 3-phosphate</name>
        <dbReference type="ChEBI" id="CHEBI:57597"/>
    </ligand>
</feature>
<keyword evidence="13" id="KW-1185">Reference proteome</keyword>
<dbReference type="EMBL" id="CP148074">
    <property type="protein sequence ID" value="WXL27507.1"/>
    <property type="molecule type" value="Genomic_DNA"/>
</dbReference>
<dbReference type="InterPro" id="IPR011128">
    <property type="entry name" value="G3P_DH_NAD-dep_N"/>
</dbReference>
<evidence type="ECO:0000256" key="5">
    <source>
        <dbReference type="ARBA" id="ARBA00023209"/>
    </source>
</evidence>
<feature type="binding site" evidence="7">
    <location>
        <position position="14"/>
    </location>
    <ligand>
        <name>NADPH</name>
        <dbReference type="ChEBI" id="CHEBI:57783"/>
    </ligand>
</feature>
<evidence type="ECO:0000313" key="12">
    <source>
        <dbReference type="EMBL" id="WXL27507.1"/>
    </source>
</evidence>
<evidence type="ECO:0000256" key="2">
    <source>
        <dbReference type="ARBA" id="ARBA00022516"/>
    </source>
</evidence>
<reference evidence="12 13" key="1">
    <citation type="submission" date="2024-03" db="EMBL/GenBank/DDBJ databases">
        <title>Complete genome of BD2.</title>
        <authorList>
            <person name="Cao G."/>
        </authorList>
    </citation>
    <scope>NUCLEOTIDE SEQUENCE [LARGE SCALE GENOMIC DNA]</scope>
    <source>
        <strain evidence="12 13">BD2</strain>
    </source>
</reference>
<dbReference type="SUPFAM" id="SSF48179">
    <property type="entry name" value="6-phosphogluconate dehydrogenase C-terminal domain-like"/>
    <property type="match status" value="1"/>
</dbReference>
<dbReference type="PANTHER" id="PTHR11728:SF1">
    <property type="entry name" value="GLYCEROL-3-PHOSPHATE DEHYDROGENASE [NAD(+)] 2, CHLOROPLASTIC"/>
    <property type="match status" value="1"/>
</dbReference>
<dbReference type="NCBIfam" id="NF000940">
    <property type="entry name" value="PRK00094.1-2"/>
    <property type="match status" value="1"/>
</dbReference>
<keyword evidence="5 7" id="KW-0594">Phospholipid biosynthesis</keyword>
<feature type="binding site" evidence="7">
    <location>
        <position position="254"/>
    </location>
    <ligand>
        <name>sn-glycerol 3-phosphate</name>
        <dbReference type="ChEBI" id="CHEBI:57597"/>
    </ligand>
</feature>
<feature type="domain" description="Glycerol-3-phosphate dehydrogenase NAD-dependent N-terminal" evidence="10">
    <location>
        <begin position="7"/>
        <end position="160"/>
    </location>
</feature>
<feature type="binding site" evidence="7">
    <location>
        <position position="15"/>
    </location>
    <ligand>
        <name>NADPH</name>
        <dbReference type="ChEBI" id="CHEBI:57783"/>
    </ligand>
</feature>
<dbReference type="InterPro" id="IPR006109">
    <property type="entry name" value="G3P_DH_NAD-dep_C"/>
</dbReference>
<dbReference type="InterPro" id="IPR013328">
    <property type="entry name" value="6PGD_dom2"/>
</dbReference>
<keyword evidence="7 8" id="KW-0520">NAD</keyword>
<feature type="binding site" evidence="7">
    <location>
        <position position="255"/>
    </location>
    <ligand>
        <name>sn-glycerol 3-phosphate</name>
        <dbReference type="ChEBI" id="CHEBI:57597"/>
    </ligand>
</feature>
<sequence>MTDKQPIAVLGGGSFGTAIANLLAENGQQVLHWMRDPEQAAAIKNDRENPRYLKGIKIHSGVEPVTDLSATLAQCQMIFVALPSSALRQALQPVADQLKGKMLVSTTKGIEANTFLLMSQILEDIAPEARIGVLSGPNLAREVAENALTASVVASEDEDLCRQVQAALHGRTFRVYASSDRFGVELGGALKNVYAIIAGMAAAMGMGENTKSMLITRALAEMTRFAVKLGANPMTFLGLAGVGDLIVTCSSSKSRNYQVGYALGEGLTLEAAVARLGEVAEGVNTIKVLKAKAEEMQVYMPLVTGLHAILFEGRTLDQVIGALMRGEPKTDVDFISTSGF</sequence>
<comment type="caution">
    <text evidence="7">Lacks conserved residue(s) required for the propagation of feature annotation.</text>
</comment>
<keyword evidence="6 7" id="KW-1208">Phospholipid metabolism</keyword>